<dbReference type="Proteomes" id="UP000095283">
    <property type="component" value="Unplaced"/>
</dbReference>
<accession>A0A1I7X1M2</accession>
<evidence type="ECO:0000313" key="1">
    <source>
        <dbReference type="Proteomes" id="UP000095283"/>
    </source>
</evidence>
<protein>
    <submittedName>
        <fullName evidence="2">Pecanex-like protein</fullName>
    </submittedName>
</protein>
<proteinExistence type="predicted"/>
<organism evidence="1 2">
    <name type="scientific">Heterorhabditis bacteriophora</name>
    <name type="common">Entomopathogenic nematode worm</name>
    <dbReference type="NCBI Taxonomy" id="37862"/>
    <lineage>
        <taxon>Eukaryota</taxon>
        <taxon>Metazoa</taxon>
        <taxon>Ecdysozoa</taxon>
        <taxon>Nematoda</taxon>
        <taxon>Chromadorea</taxon>
        <taxon>Rhabditida</taxon>
        <taxon>Rhabditina</taxon>
        <taxon>Rhabditomorpha</taxon>
        <taxon>Strongyloidea</taxon>
        <taxon>Heterorhabditidae</taxon>
        <taxon>Heterorhabditis</taxon>
    </lineage>
</organism>
<reference evidence="2" key="1">
    <citation type="submission" date="2016-11" db="UniProtKB">
        <authorList>
            <consortium name="WormBaseParasite"/>
        </authorList>
    </citation>
    <scope>IDENTIFICATION</scope>
</reference>
<dbReference type="AlphaFoldDB" id="A0A1I7X1M2"/>
<keyword evidence="1" id="KW-1185">Reference proteome</keyword>
<sequence>MLTDLFGDFDFDDLNLNEVQQNISQFYVADNHSDAWFFSVNKGYSERLLRILIMQVKFPRRTLEVEAKHSVGLFSRIIVCLSVTTEEEESKSLFVGGCSWWTSRNWSYLHLSYVTVFSLVSFLINISLPFHSKSYFLIFKKNSLHCFYIQHYNFYRLCPDIDETDDGRACYRLIQSWEEGNDINFQAVLKSGPLRLMDNEVLNNYGERMPTLIYMYLRLMKNIHASFLEVPHNTEEMDEDDLK</sequence>
<dbReference type="WBParaSite" id="Hba_11355">
    <property type="protein sequence ID" value="Hba_11355"/>
    <property type="gene ID" value="Hba_11355"/>
</dbReference>
<name>A0A1I7X1M2_HETBA</name>
<evidence type="ECO:0000313" key="2">
    <source>
        <dbReference type="WBParaSite" id="Hba_11355"/>
    </source>
</evidence>